<organism evidence="9 10">
    <name type="scientific">Patulibacter brassicae</name>
    <dbReference type="NCBI Taxonomy" id="1705717"/>
    <lineage>
        <taxon>Bacteria</taxon>
        <taxon>Bacillati</taxon>
        <taxon>Actinomycetota</taxon>
        <taxon>Thermoleophilia</taxon>
        <taxon>Solirubrobacterales</taxon>
        <taxon>Patulibacteraceae</taxon>
        <taxon>Patulibacter</taxon>
    </lineage>
</organism>
<comment type="caution">
    <text evidence="9">The sequence shown here is derived from an EMBL/GenBank/DDBJ whole genome shotgun (WGS) entry which is preliminary data.</text>
</comment>
<evidence type="ECO:0000313" key="10">
    <source>
        <dbReference type="Proteomes" id="UP001277761"/>
    </source>
</evidence>
<gene>
    <name evidence="9" type="ORF">SK069_14080</name>
</gene>
<sequence>MIAILLAGAAGAAAGAAAGELLAARAARRPVRGRGDRLLRLARRLGGRLAPRMPLPRDAAERLDAAGLAPDVRPADLQAIRGAAAVVAGASWLVVVPFAGAGGVLLSIALPAAIALAPEAIIARRIRLRSTEMLTTLPDAIDLLRIALGGGRSVPEALAAVGAHHQGTLAAELRRAAAEVRVGVPVQPTLEQLRRRCPADGAIELTALLARAHRQGAAADDGLRALAEDLRERRARHAIDAAARAAPKVQLVVALLLVPSVMLLIAAALLAVQR</sequence>
<evidence type="ECO:0000256" key="5">
    <source>
        <dbReference type="ARBA" id="ARBA00023136"/>
    </source>
</evidence>
<evidence type="ECO:0000256" key="1">
    <source>
        <dbReference type="ARBA" id="ARBA00004651"/>
    </source>
</evidence>
<comment type="subcellular location">
    <subcellularLocation>
        <location evidence="1">Cell membrane</location>
        <topology evidence="1">Multi-pass membrane protein</topology>
    </subcellularLocation>
</comment>
<accession>A0ABU4VP67</accession>
<feature type="chain" id="PRO_5046865897" evidence="7">
    <location>
        <begin position="19"/>
        <end position="274"/>
    </location>
</feature>
<evidence type="ECO:0000256" key="3">
    <source>
        <dbReference type="ARBA" id="ARBA00022692"/>
    </source>
</evidence>
<reference evidence="9 10" key="1">
    <citation type="submission" date="2023-11" db="EMBL/GenBank/DDBJ databases">
        <authorList>
            <person name="Xu M."/>
            <person name="Jiang T."/>
        </authorList>
    </citation>
    <scope>NUCLEOTIDE SEQUENCE [LARGE SCALE GENOMIC DNA]</scope>
    <source>
        <strain evidence="9 10">SD</strain>
    </source>
</reference>
<keyword evidence="10" id="KW-1185">Reference proteome</keyword>
<dbReference type="RefSeq" id="WP_319954887.1">
    <property type="nucleotide sequence ID" value="NZ_JAXAVX010000008.1"/>
</dbReference>
<dbReference type="InterPro" id="IPR018076">
    <property type="entry name" value="T2SS_GspF_dom"/>
</dbReference>
<keyword evidence="2" id="KW-1003">Cell membrane</keyword>
<evidence type="ECO:0000256" key="6">
    <source>
        <dbReference type="SAM" id="Phobius"/>
    </source>
</evidence>
<evidence type="ECO:0000256" key="4">
    <source>
        <dbReference type="ARBA" id="ARBA00022989"/>
    </source>
</evidence>
<keyword evidence="7" id="KW-0732">Signal</keyword>
<feature type="transmembrane region" description="Helical" evidence="6">
    <location>
        <begin position="251"/>
        <end position="272"/>
    </location>
</feature>
<dbReference type="EMBL" id="JAXAVX010000008">
    <property type="protein sequence ID" value="MDX8152731.1"/>
    <property type="molecule type" value="Genomic_DNA"/>
</dbReference>
<proteinExistence type="predicted"/>
<keyword evidence="5 6" id="KW-0472">Membrane</keyword>
<keyword evidence="3 6" id="KW-0812">Transmembrane</keyword>
<protein>
    <submittedName>
        <fullName evidence="9">Type II secretion system F family protein</fullName>
    </submittedName>
</protein>
<dbReference type="PANTHER" id="PTHR35007">
    <property type="entry name" value="INTEGRAL MEMBRANE PROTEIN-RELATED"/>
    <property type="match status" value="1"/>
</dbReference>
<feature type="signal peptide" evidence="7">
    <location>
        <begin position="1"/>
        <end position="18"/>
    </location>
</feature>
<feature type="domain" description="Type II secretion system protein GspF" evidence="8">
    <location>
        <begin position="141"/>
        <end position="265"/>
    </location>
</feature>
<evidence type="ECO:0000259" key="8">
    <source>
        <dbReference type="Pfam" id="PF00482"/>
    </source>
</evidence>
<evidence type="ECO:0000313" key="9">
    <source>
        <dbReference type="EMBL" id="MDX8152731.1"/>
    </source>
</evidence>
<dbReference type="PANTHER" id="PTHR35007:SF2">
    <property type="entry name" value="PILUS ASSEMBLE PROTEIN"/>
    <property type="match status" value="1"/>
</dbReference>
<evidence type="ECO:0000256" key="2">
    <source>
        <dbReference type="ARBA" id="ARBA00022475"/>
    </source>
</evidence>
<feature type="transmembrane region" description="Helical" evidence="6">
    <location>
        <begin position="92"/>
        <end position="117"/>
    </location>
</feature>
<dbReference type="Pfam" id="PF00482">
    <property type="entry name" value="T2SSF"/>
    <property type="match status" value="1"/>
</dbReference>
<evidence type="ECO:0000256" key="7">
    <source>
        <dbReference type="SAM" id="SignalP"/>
    </source>
</evidence>
<dbReference type="Proteomes" id="UP001277761">
    <property type="component" value="Unassembled WGS sequence"/>
</dbReference>
<keyword evidence="4 6" id="KW-1133">Transmembrane helix</keyword>
<name>A0ABU4VP67_9ACTN</name>